<dbReference type="Pfam" id="PF02129">
    <property type="entry name" value="Peptidase_S15"/>
    <property type="match status" value="1"/>
</dbReference>
<dbReference type="Gene3D" id="2.60.120.260">
    <property type="entry name" value="Galactose-binding domain-like"/>
    <property type="match status" value="1"/>
</dbReference>
<dbReference type="SUPFAM" id="SSF53474">
    <property type="entry name" value="alpha/beta-Hydrolases"/>
    <property type="match status" value="1"/>
</dbReference>
<dbReference type="Proteomes" id="UP000199405">
    <property type="component" value="Unassembled WGS sequence"/>
</dbReference>
<keyword evidence="5" id="KW-1185">Reference proteome</keyword>
<feature type="region of interest" description="Disordered" evidence="2">
    <location>
        <begin position="392"/>
        <end position="428"/>
    </location>
</feature>
<dbReference type="Gene3D" id="1.10.3020.10">
    <property type="entry name" value="alpha-amino acid ester hydrolase ( Helical cap domain)"/>
    <property type="match status" value="1"/>
</dbReference>
<keyword evidence="1" id="KW-0378">Hydrolase</keyword>
<evidence type="ECO:0000256" key="1">
    <source>
        <dbReference type="ARBA" id="ARBA00022801"/>
    </source>
</evidence>
<dbReference type="Gene3D" id="3.40.50.1820">
    <property type="entry name" value="alpha/beta hydrolase"/>
    <property type="match status" value="1"/>
</dbReference>
<dbReference type="Pfam" id="PF08530">
    <property type="entry name" value="PepX_C"/>
    <property type="match status" value="1"/>
</dbReference>
<sequence length="578" mass="62634">MSRTASGKPVVCLITAGTEDEVMRSLRRRLSGRLRRARRHAATEPPYAFTVRRGLRVPMDDGVELVADLYLPAGVVEPPLPTIVVRSPYGRHGSLTHAPALAGEGFTVLVQSCRGTGGSGGDFRPQLDEQRDGMATHRWVRRQPWFTGTVATYGESYLGYTQWAVAGRMCRDDPGNAPDALCLNVTMADFGAVTWNNGAFSLGGSLGWSRLMALRGMRGALVRARLARRPDRKLAEAFDVLPLSHGDTAVAGHPISWYQDWLAHERLTDDYWTGQSHTASVPDVTAPVYMSTGWYDIFLPWQLRNYAQLAAAGRPPRLTIGPWGHSSEQSPFLAESVAFLKEHLAGAPSVRPAPVRAFLTGAEQWRDLPAWPPSTAAQRWYLHPDGLLDPAAPGGGSTRYTYDPDRPTPALGGPGLGPAPGPVDNSGHERRTDVVVFRSPPLDHAVVLAGEPVARVRFRSTAASADVFIRICDVHPDGRSMTVCDGIRRIGGVGTAATDPRPDGDGYVELDVPLWPAFHRFAARHRIAVQVSSGAHPRYARNPGTGEPAATATTTVRAQQEISHDGAHPSAIDLPVWT</sequence>
<evidence type="ECO:0000259" key="3">
    <source>
        <dbReference type="SMART" id="SM00939"/>
    </source>
</evidence>
<dbReference type="NCBIfam" id="TIGR00976">
    <property type="entry name" value="CocE_NonD"/>
    <property type="match status" value="1"/>
</dbReference>
<dbReference type="SUPFAM" id="SSF49785">
    <property type="entry name" value="Galactose-binding domain-like"/>
    <property type="match status" value="1"/>
</dbReference>
<name>A0ABY0KQX6_9ACTN</name>
<dbReference type="InterPro" id="IPR008979">
    <property type="entry name" value="Galactose-bd-like_sf"/>
</dbReference>
<dbReference type="SMART" id="SM00939">
    <property type="entry name" value="PepX_C"/>
    <property type="match status" value="1"/>
</dbReference>
<accession>A0ABY0KQX6</accession>
<reference evidence="4 5" key="1">
    <citation type="submission" date="2016-06" db="EMBL/GenBank/DDBJ databases">
        <authorList>
            <person name="Varghese N."/>
            <person name="Submissions Spin"/>
        </authorList>
    </citation>
    <scope>NUCLEOTIDE SEQUENCE [LARGE SCALE GENOMIC DNA]</scope>
    <source>
        <strain evidence="4 5">DSM 45142</strain>
    </source>
</reference>
<organism evidence="4 5">
    <name type="scientific">Micromonospora tulbaghiae</name>
    <dbReference type="NCBI Taxonomy" id="479978"/>
    <lineage>
        <taxon>Bacteria</taxon>
        <taxon>Bacillati</taxon>
        <taxon>Actinomycetota</taxon>
        <taxon>Actinomycetes</taxon>
        <taxon>Micromonosporales</taxon>
        <taxon>Micromonosporaceae</taxon>
        <taxon>Micromonospora</taxon>
    </lineage>
</organism>
<evidence type="ECO:0000313" key="5">
    <source>
        <dbReference type="Proteomes" id="UP000199405"/>
    </source>
</evidence>
<evidence type="ECO:0000256" key="2">
    <source>
        <dbReference type="SAM" id="MobiDB-lite"/>
    </source>
</evidence>
<evidence type="ECO:0000313" key="4">
    <source>
        <dbReference type="EMBL" id="SCF01542.1"/>
    </source>
</evidence>
<dbReference type="InterPro" id="IPR029058">
    <property type="entry name" value="AB_hydrolase_fold"/>
</dbReference>
<dbReference type="InterPro" id="IPR005674">
    <property type="entry name" value="CocE/Ser_esterase"/>
</dbReference>
<gene>
    <name evidence="4" type="ORF">GA0070562_5179</name>
</gene>
<feature type="domain" description="Xaa-Pro dipeptidyl-peptidase C-terminal" evidence="3">
    <location>
        <begin position="337"/>
        <end position="573"/>
    </location>
</feature>
<dbReference type="EMBL" id="FMCQ01000007">
    <property type="protein sequence ID" value="SCF01542.1"/>
    <property type="molecule type" value="Genomic_DNA"/>
</dbReference>
<dbReference type="InterPro" id="IPR000383">
    <property type="entry name" value="Xaa-Pro-like_dom"/>
</dbReference>
<protein>
    <recommendedName>
        <fullName evidence="3">Xaa-Pro dipeptidyl-peptidase C-terminal domain-containing protein</fullName>
    </recommendedName>
</protein>
<proteinExistence type="predicted"/>
<comment type="caution">
    <text evidence="4">The sequence shown here is derived from an EMBL/GenBank/DDBJ whole genome shotgun (WGS) entry which is preliminary data.</text>
</comment>
<dbReference type="InterPro" id="IPR013736">
    <property type="entry name" value="Xaa-Pro_dipept_C"/>
</dbReference>